<accession>A0A9Q3BMT3</accession>
<feature type="compositionally biased region" description="Polar residues" evidence="1">
    <location>
        <begin position="13"/>
        <end position="28"/>
    </location>
</feature>
<proteinExistence type="predicted"/>
<evidence type="ECO:0000313" key="2">
    <source>
        <dbReference type="EMBL" id="MBW0467655.1"/>
    </source>
</evidence>
<feature type="region of interest" description="Disordered" evidence="1">
    <location>
        <begin position="179"/>
        <end position="205"/>
    </location>
</feature>
<sequence>MPSYGTFYLLPENSFSKLENSKNVSSRTSSQASIDSESSDEQTNPPPQISSQAVPSQCQHKKNNRPISPPPKVAIPLPAPSVALHSSRFTTEERSSEESDEVPHSKVNPDRFSRWLFRSESPIQPSPKTRDPYSFTCRKQTKPPSHDHRNLFWRGLKEMATSNTPPIHIIVRKVPIQAPPSSAQPKVTPTVPPSFATVESEPQKTDEELLLELAHPS</sequence>
<dbReference type="EMBL" id="AVOT02001641">
    <property type="protein sequence ID" value="MBW0467655.1"/>
    <property type="molecule type" value="Genomic_DNA"/>
</dbReference>
<gene>
    <name evidence="2" type="ORF">O181_007370</name>
</gene>
<evidence type="ECO:0000313" key="3">
    <source>
        <dbReference type="Proteomes" id="UP000765509"/>
    </source>
</evidence>
<comment type="caution">
    <text evidence="2">The sequence shown here is derived from an EMBL/GenBank/DDBJ whole genome shotgun (WGS) entry which is preliminary data.</text>
</comment>
<keyword evidence="3" id="KW-1185">Reference proteome</keyword>
<organism evidence="2 3">
    <name type="scientific">Austropuccinia psidii MF-1</name>
    <dbReference type="NCBI Taxonomy" id="1389203"/>
    <lineage>
        <taxon>Eukaryota</taxon>
        <taxon>Fungi</taxon>
        <taxon>Dikarya</taxon>
        <taxon>Basidiomycota</taxon>
        <taxon>Pucciniomycotina</taxon>
        <taxon>Pucciniomycetes</taxon>
        <taxon>Pucciniales</taxon>
        <taxon>Sphaerophragmiaceae</taxon>
        <taxon>Austropuccinia</taxon>
    </lineage>
</organism>
<feature type="compositionally biased region" description="Basic and acidic residues" evidence="1">
    <location>
        <begin position="90"/>
        <end position="113"/>
    </location>
</feature>
<name>A0A9Q3BMT3_9BASI</name>
<reference evidence="2" key="1">
    <citation type="submission" date="2021-03" db="EMBL/GenBank/DDBJ databases">
        <title>Draft genome sequence of rust myrtle Austropuccinia psidii MF-1, a brazilian biotype.</title>
        <authorList>
            <person name="Quecine M.C."/>
            <person name="Pachon D.M.R."/>
            <person name="Bonatelli M.L."/>
            <person name="Correr F.H."/>
            <person name="Franceschini L.M."/>
            <person name="Leite T.F."/>
            <person name="Margarido G.R.A."/>
            <person name="Almeida C.A."/>
            <person name="Ferrarezi J.A."/>
            <person name="Labate C.A."/>
        </authorList>
    </citation>
    <scope>NUCLEOTIDE SEQUENCE</scope>
    <source>
        <strain evidence="2">MF-1</strain>
    </source>
</reference>
<feature type="compositionally biased region" description="Polar residues" evidence="1">
    <location>
        <begin position="49"/>
        <end position="58"/>
    </location>
</feature>
<dbReference type="AlphaFoldDB" id="A0A9Q3BMT3"/>
<protein>
    <submittedName>
        <fullName evidence="2">Uncharacterized protein</fullName>
    </submittedName>
</protein>
<feature type="compositionally biased region" description="Pro residues" evidence="1">
    <location>
        <begin position="67"/>
        <end position="79"/>
    </location>
</feature>
<evidence type="ECO:0000256" key="1">
    <source>
        <dbReference type="SAM" id="MobiDB-lite"/>
    </source>
</evidence>
<feature type="region of interest" description="Disordered" evidence="1">
    <location>
        <begin position="1"/>
        <end position="148"/>
    </location>
</feature>
<dbReference type="Proteomes" id="UP000765509">
    <property type="component" value="Unassembled WGS sequence"/>
</dbReference>